<dbReference type="PANTHER" id="PTHR23421">
    <property type="entry name" value="BETA-GALACTOSIDASE RELATED"/>
    <property type="match status" value="1"/>
</dbReference>
<dbReference type="PRINTS" id="PR00742">
    <property type="entry name" value="GLHYDRLASE35"/>
</dbReference>
<keyword evidence="7" id="KW-0472">Membrane</keyword>
<dbReference type="InterPro" id="IPR031330">
    <property type="entry name" value="Gly_Hdrlase_35_cat"/>
</dbReference>
<feature type="domain" description="Beta-galactosidase galactose-binding" evidence="10">
    <location>
        <begin position="594"/>
        <end position="652"/>
    </location>
</feature>
<dbReference type="KEGG" id="xca:xcc-b100_1257"/>
<evidence type="ECO:0000256" key="5">
    <source>
        <dbReference type="RuleBase" id="RU000675"/>
    </source>
</evidence>
<protein>
    <recommendedName>
        <fullName evidence="5">Beta-galactosidase</fullName>
        <ecNumber evidence="5">3.2.1.23</ecNumber>
    </recommendedName>
</protein>
<dbReference type="InterPro" id="IPR026283">
    <property type="entry name" value="B-gal_1-like"/>
</dbReference>
<comment type="similarity">
    <text evidence="1 6">Belongs to the glycosyl hydrolase 35 family.</text>
</comment>
<dbReference type="PROSITE" id="PS01182">
    <property type="entry name" value="GLYCOSYL_HYDROL_F35"/>
    <property type="match status" value="1"/>
</dbReference>
<dbReference type="HOGENOM" id="CLU_007853_7_2_6"/>
<dbReference type="Proteomes" id="UP000001188">
    <property type="component" value="Chromosome"/>
</dbReference>
<dbReference type="FunFam" id="3.20.20.80:FF:000116">
    <property type="entry name" value="Beta-galactosidase 3"/>
    <property type="match status" value="1"/>
</dbReference>
<feature type="transmembrane region" description="Helical" evidence="7">
    <location>
        <begin position="68"/>
        <end position="88"/>
    </location>
</feature>
<evidence type="ECO:0000259" key="10">
    <source>
        <dbReference type="Pfam" id="PF21467"/>
    </source>
</evidence>
<evidence type="ECO:0000313" key="11">
    <source>
        <dbReference type="EMBL" id="CAP50607.1"/>
    </source>
</evidence>
<dbReference type="InterPro" id="IPR048913">
    <property type="entry name" value="BetaGal_gal-bd"/>
</dbReference>
<evidence type="ECO:0000256" key="1">
    <source>
        <dbReference type="ARBA" id="ARBA00009809"/>
    </source>
</evidence>
<dbReference type="EMBL" id="AM920689">
    <property type="protein sequence ID" value="CAP50607.1"/>
    <property type="molecule type" value="Genomic_DNA"/>
</dbReference>
<evidence type="ECO:0000256" key="6">
    <source>
        <dbReference type="RuleBase" id="RU003679"/>
    </source>
</evidence>
<keyword evidence="7" id="KW-1133">Transmembrane helix</keyword>
<sequence length="680" mass="75398">MIAAQRRARSSRFARHRGLLHGATTDSLRCARSTGTAALSALRPCHSPHVIRDSSFVIRHSSSQRIPMLRTTLAPLVLALAIALPITATAASDDQWPTFATQGTQFVRDGKPYQVLSGAIHFQRIPRAYWKDRLQKARALGLNTVETYVFWNLVEPQQGQFDFNANNDVAAFVREAAAQGLNVILRPGPYACAEWETGGYPAWLFGKDNIRVRSRDPRFLAASQAYLDAVSKQVHPLLNHNGGPIIAVQVENEYGSYDDDHAYMADNRAMYVKAGFDDALLFTSDGADMLANGTLPDTLAVVNFAPGEAKSAFDKLIKFRPDQPRMVGEYWAGWFDHWGKPHASTDAKQQTEELEWILRQGHSANLYMFIGGTSFGFMNGANFQGNPSDHYAPQTTSYDYDAILDEAGRATPKFALMRDAITRVTGVQPPALPAPIAIAALPETQLRESASLWDNLPAPIAIDTPQPMEHFGQDYGYILYRTTVTGPRKGALYLGEVRDVARVYLDKKPVGSVERRLQQVSTNVDIPAGEHTLDVLVENSGRINYGPRMADGRAGLVDPVLLDNRQLTGWQAFPLPMRSPDSLRGWTRNHVDGPAFHRGTLRIDTPTDTYLDMRAFGKGVTWTNGVNLGRHWNIGAQRALYFPAPFQRKGDNTVVVFDLDSTAKPSVRGLQQQVWITPKE</sequence>
<keyword evidence="7" id="KW-0812">Transmembrane</keyword>
<dbReference type="Pfam" id="PF21317">
    <property type="entry name" value="BetaGal_ABD_1"/>
    <property type="match status" value="1"/>
</dbReference>
<name>B0RQ72_XANCB</name>
<feature type="domain" description="Glycoside hydrolase 35 catalytic" evidence="8">
    <location>
        <begin position="105"/>
        <end position="423"/>
    </location>
</feature>
<comment type="catalytic activity">
    <reaction evidence="5">
        <text>Hydrolysis of terminal non-reducing beta-D-galactose residues in beta-D-galactosides.</text>
        <dbReference type="EC" id="3.2.1.23"/>
    </reaction>
</comment>
<keyword evidence="2 5" id="KW-0378">Hydrolase</keyword>
<reference evidence="11 12" key="1">
    <citation type="journal article" date="2008" name="J. Biotechnol.">
        <title>The genome of Xanthomonas campestris pv. campestris B100 and its use for the reconstruction of metabolic pathways involved in xanthan biosynthesis.</title>
        <authorList>
            <person name="Vorholter F.J."/>
            <person name="Schneiker S."/>
            <person name="Goesmann A."/>
            <person name="Krause L."/>
            <person name="Bekel T."/>
            <person name="Kaiser O."/>
            <person name="Linke B."/>
            <person name="Patschkowski T."/>
            <person name="Ruckert C."/>
            <person name="Schmid J."/>
            <person name="Sidhu V.K."/>
            <person name="Sieber V."/>
            <person name="Tauch A."/>
            <person name="Watt S.A."/>
            <person name="Weisshaar B."/>
            <person name="Becker A."/>
            <person name="Niehaus K."/>
            <person name="Puhler A."/>
        </authorList>
    </citation>
    <scope>NUCLEOTIDE SEQUENCE [LARGE SCALE GENOMIC DNA]</scope>
    <source>
        <strain evidence="11 12">B100</strain>
    </source>
</reference>
<dbReference type="InterPro" id="IPR008979">
    <property type="entry name" value="Galactose-bd-like_sf"/>
</dbReference>
<evidence type="ECO:0000259" key="8">
    <source>
        <dbReference type="Pfam" id="PF01301"/>
    </source>
</evidence>
<dbReference type="InterPro" id="IPR048912">
    <property type="entry name" value="BetaGal1-like_ABD1"/>
</dbReference>
<dbReference type="GO" id="GO:0005975">
    <property type="term" value="P:carbohydrate metabolic process"/>
    <property type="evidence" value="ECO:0007669"/>
    <property type="project" value="InterPro"/>
</dbReference>
<dbReference type="Pfam" id="PF01301">
    <property type="entry name" value="Glyco_hydro_35"/>
    <property type="match status" value="1"/>
</dbReference>
<evidence type="ECO:0000256" key="4">
    <source>
        <dbReference type="PIRSR" id="PIRSR006336-1"/>
    </source>
</evidence>
<dbReference type="EC" id="3.2.1.23" evidence="5"/>
<dbReference type="InterPro" id="IPR019801">
    <property type="entry name" value="Glyco_hydro_35_CS"/>
</dbReference>
<dbReference type="Gene3D" id="3.20.20.80">
    <property type="entry name" value="Glycosidases"/>
    <property type="match status" value="1"/>
</dbReference>
<dbReference type="InterPro" id="IPR001944">
    <property type="entry name" value="Glycoside_Hdrlase_35"/>
</dbReference>
<dbReference type="PIRSF" id="PIRSF006336">
    <property type="entry name" value="B-gal"/>
    <property type="match status" value="1"/>
</dbReference>
<proteinExistence type="inferred from homology"/>
<dbReference type="SUPFAM" id="SSF51445">
    <property type="entry name" value="(Trans)glycosidases"/>
    <property type="match status" value="1"/>
</dbReference>
<dbReference type="Gene3D" id="2.60.120.260">
    <property type="entry name" value="Galactose-binding domain-like"/>
    <property type="match status" value="2"/>
</dbReference>
<organism evidence="11 12">
    <name type="scientific">Xanthomonas campestris pv. campestris (strain B100)</name>
    <dbReference type="NCBI Taxonomy" id="509169"/>
    <lineage>
        <taxon>Bacteria</taxon>
        <taxon>Pseudomonadati</taxon>
        <taxon>Pseudomonadota</taxon>
        <taxon>Gammaproteobacteria</taxon>
        <taxon>Lysobacterales</taxon>
        <taxon>Lysobacteraceae</taxon>
        <taxon>Xanthomonas</taxon>
    </lineage>
</organism>
<dbReference type="AlphaFoldDB" id="B0RQ72"/>
<feature type="active site" description="Nucleophile" evidence="4">
    <location>
        <position position="329"/>
    </location>
</feature>
<dbReference type="GO" id="GO:0004565">
    <property type="term" value="F:beta-galactosidase activity"/>
    <property type="evidence" value="ECO:0007669"/>
    <property type="project" value="UniProtKB-EC"/>
</dbReference>
<keyword evidence="3 5" id="KW-0326">Glycosidase</keyword>
<feature type="domain" description="Beta-galactosidase 1-like first all-beta" evidence="9">
    <location>
        <begin position="465"/>
        <end position="576"/>
    </location>
</feature>
<evidence type="ECO:0000256" key="7">
    <source>
        <dbReference type="SAM" id="Phobius"/>
    </source>
</evidence>
<evidence type="ECO:0000259" key="9">
    <source>
        <dbReference type="Pfam" id="PF21317"/>
    </source>
</evidence>
<dbReference type="InterPro" id="IPR017853">
    <property type="entry name" value="GH"/>
</dbReference>
<evidence type="ECO:0000256" key="3">
    <source>
        <dbReference type="ARBA" id="ARBA00023295"/>
    </source>
</evidence>
<dbReference type="Pfam" id="PF21467">
    <property type="entry name" value="BetaGal_gal-bd"/>
    <property type="match status" value="1"/>
</dbReference>
<accession>B0RQ72</accession>
<evidence type="ECO:0000313" key="12">
    <source>
        <dbReference type="Proteomes" id="UP000001188"/>
    </source>
</evidence>
<evidence type="ECO:0000256" key="2">
    <source>
        <dbReference type="ARBA" id="ARBA00022801"/>
    </source>
</evidence>
<gene>
    <name evidence="11" type="primary">bga2</name>
    <name evidence="11" type="ORF">XCCB100_1257</name>
</gene>
<feature type="active site" description="Proton donor" evidence="4">
    <location>
        <position position="253"/>
    </location>
</feature>
<dbReference type="SUPFAM" id="SSF49785">
    <property type="entry name" value="Galactose-binding domain-like"/>
    <property type="match status" value="2"/>
</dbReference>